<dbReference type="EMBL" id="GDID01001040">
    <property type="protein sequence ID" value="JAP95566.1"/>
    <property type="molecule type" value="Transcribed_RNA"/>
</dbReference>
<gene>
    <name evidence="1" type="ORF">TPC1_11398</name>
</gene>
<reference evidence="1" key="1">
    <citation type="submission" date="2015-07" db="EMBL/GenBank/DDBJ databases">
        <title>Adaptation to a free-living lifestyle via gene acquisitions in the diplomonad Trepomonas sp. PC1.</title>
        <authorList>
            <person name="Xu F."/>
            <person name="Jerlstrom-Hultqvist J."/>
            <person name="Kolisko M."/>
            <person name="Simpson A.G.B."/>
            <person name="Roger A.J."/>
            <person name="Svard S.G."/>
            <person name="Andersson J.O."/>
        </authorList>
    </citation>
    <scope>NUCLEOTIDE SEQUENCE</scope>
    <source>
        <strain evidence="1">PC1</strain>
    </source>
</reference>
<evidence type="ECO:0000313" key="1">
    <source>
        <dbReference type="EMBL" id="JAP95566.1"/>
    </source>
</evidence>
<dbReference type="AlphaFoldDB" id="A0A146KJD2"/>
<accession>A0A146KJD2</accession>
<sequence>KQYNMQTMTHCIKVNDNLFVGVSVNDQNVTILLFDKDYKTITKHEISVEALDKSLLQRAIKLVKPPHLKTFKPLIHNDVALLTFSYNLQSYFYFFSLNPQNKFLIDQQKFQLEITAAVHMNGFYVSTTTEILELAPHAQPNQLFVTDDKNRIQIVKSSGQYLYALVQNQLVQIHQNGKFFTIKQLENAIDFYVISQGLSNVLYSINKSQTGTTSIQIIQIQTKSDVQFDSKIIQIDKDLQAQEIIFGYFYQNAACIFLKTQKDILSINIINDQVSILQCCQKEILHLEVKETQVQKQYNQISQYLTLDDQESYVKTLIRATDRDFRNEVIYQKIQFISQSETGEAEFVDQEKQLINIAVNTTYENMINFIQQAFNDAEYIRKKVDLTAETALNQNEFAFIDQAYGLMNQKLQDCCVFACLRSQQLKQILIKFIQLTESKMARQDQYLAYNVRPIASICQQTIDFSIRILQKANQVFCQLQERRIDGFENNINQNQEDETFQKYQKLLKSLQQPVENSVEILKILQSQRAGFKELQQKAELSELHGKIFGSLSKFLQQTDVWDVFEYQHPFYVQEKDELNLTMTEQFGCIEVNNFIAEKKEFPIRFDAFANAFSEENTAVYPLVARLCQIMGSEYVKLSLRDVFNTIVDQISFLGDNENLGVVLQNLHLLFSILQIIYVYTLLKLQKKSDGIYAKLKEICEEDADKIYFIGKLVYECENAEPQPLITVQSFKQQINSPDCMFNFVILMGQLIQQSDQFQIIQELFNDDDMKFFMESIQQAFQILDFDDFPVRLCHIAASKQMFTLALGLTNFCFSSYVKFDNEYAVYPCHPCNSQYENLVRILLLKFQTQQDVQALIQAVKYLKSYFKAKPGCFELNQRMGFLLTQILVKEAGFLPDQISGSQLLLHQQLQKDEKSAFILSCLANQTNLGFCAAVLFKNDLVLCQKFIFYLEQSENIDEKLFSQLQKVKQRLFNLPKFFSQINNQTDFMQEIKTEMFFEDFQVDDGEHLKFSMSVINDDIVLKNQKVFLVQEVIENMKRPSEQLGVQQGQYQAQYVQNNYVPQVQAYIPYQNQPIQPTTNQNYQQYQPRTGMAAKTTKTFELRMQLQKQKKETEIRNMKPTSAPFNQPPKAGYKPLNQPNLFNNYQQQPPVQQYQPTYQQNKYIPSYQQNTYQVTSNYGQQQSVIHNPNPYSKPNNQYNFVQPNNPRNNIYNQPIQNGDQDRPIKPMAQYQANQYYDVPEDNIQVINKKPMGILKNAGMAVSPTNAPPAVKKAVAFVM</sequence>
<feature type="non-terminal residue" evidence="1">
    <location>
        <position position="1"/>
    </location>
</feature>
<proteinExistence type="predicted"/>
<protein>
    <submittedName>
        <fullName evidence="1">Uncharacterized protein</fullName>
    </submittedName>
</protein>
<organism evidence="1">
    <name type="scientific">Trepomonas sp. PC1</name>
    <dbReference type="NCBI Taxonomy" id="1076344"/>
    <lineage>
        <taxon>Eukaryota</taxon>
        <taxon>Metamonada</taxon>
        <taxon>Diplomonadida</taxon>
        <taxon>Hexamitidae</taxon>
        <taxon>Hexamitinae</taxon>
        <taxon>Trepomonas</taxon>
    </lineage>
</organism>
<name>A0A146KJD2_9EUKA</name>